<dbReference type="EMBL" id="CP122539">
    <property type="protein sequence ID" value="WGH76394.1"/>
    <property type="molecule type" value="Genomic_DNA"/>
</dbReference>
<keyword evidence="1" id="KW-0175">Coiled coil</keyword>
<feature type="coiled-coil region" evidence="1">
    <location>
        <begin position="56"/>
        <end position="83"/>
    </location>
</feature>
<dbReference type="InterPro" id="IPR002514">
    <property type="entry name" value="Transposase_8"/>
</dbReference>
<dbReference type="PANTHER" id="PTHR33609">
    <property type="entry name" value="LOW CALCIUM RESPONSE LOCUS PROTEIN S"/>
    <property type="match status" value="1"/>
</dbReference>
<accession>A0ABY8L8D6</accession>
<gene>
    <name evidence="2" type="ORF">P8625_04330</name>
</gene>
<keyword evidence="3" id="KW-1185">Reference proteome</keyword>
<dbReference type="Pfam" id="PF01527">
    <property type="entry name" value="HTH_Tnp_1"/>
    <property type="match status" value="1"/>
</dbReference>
<evidence type="ECO:0000256" key="1">
    <source>
        <dbReference type="SAM" id="Coils"/>
    </source>
</evidence>
<dbReference type="InterPro" id="IPR052546">
    <property type="entry name" value="Transposase_8_domain"/>
</dbReference>
<dbReference type="Proteomes" id="UP001232001">
    <property type="component" value="Chromosome"/>
</dbReference>
<dbReference type="SUPFAM" id="SSF46689">
    <property type="entry name" value="Homeodomain-like"/>
    <property type="match status" value="1"/>
</dbReference>
<protein>
    <submittedName>
        <fullName evidence="2">Transposase</fullName>
    </submittedName>
</protein>
<evidence type="ECO:0000313" key="2">
    <source>
        <dbReference type="EMBL" id="WGH76394.1"/>
    </source>
</evidence>
<dbReference type="RefSeq" id="WP_279652261.1">
    <property type="nucleotide sequence ID" value="NZ_CP122539.1"/>
</dbReference>
<dbReference type="InterPro" id="IPR009057">
    <property type="entry name" value="Homeodomain-like_sf"/>
</dbReference>
<dbReference type="PANTHER" id="PTHR33609:SF1">
    <property type="entry name" value="TRANSPOSASE"/>
    <property type="match status" value="1"/>
</dbReference>
<sequence length="108" mass="12766">MRYKKWTLEQKLEILASSEEIGIVEACRKYSVSTGTFYSWKKKFEYKGEAGLKVTYDTKSKELKAAEEENRVLRKLLSDKEIELEVQRELLKKSLGHQIQERFSRCNL</sequence>
<organism evidence="2 3">
    <name type="scientific">Tenacibaculum tangerinum</name>
    <dbReference type="NCBI Taxonomy" id="3038772"/>
    <lineage>
        <taxon>Bacteria</taxon>
        <taxon>Pseudomonadati</taxon>
        <taxon>Bacteroidota</taxon>
        <taxon>Flavobacteriia</taxon>
        <taxon>Flavobacteriales</taxon>
        <taxon>Flavobacteriaceae</taxon>
        <taxon>Tenacibaculum</taxon>
    </lineage>
</organism>
<name>A0ABY8L8D6_9FLAO</name>
<reference evidence="2 3" key="1">
    <citation type="submission" date="2023-04" db="EMBL/GenBank/DDBJ databases">
        <title>Tenacibaculum tangerinum sp. nov., isolated from sea tidal flat of South Korea.</title>
        <authorList>
            <person name="Lee S.H."/>
            <person name="Kim J.-J."/>
        </authorList>
    </citation>
    <scope>NUCLEOTIDE SEQUENCE [LARGE SCALE GENOMIC DNA]</scope>
    <source>
        <strain evidence="2 3">GRR-S3-23</strain>
    </source>
</reference>
<evidence type="ECO:0000313" key="3">
    <source>
        <dbReference type="Proteomes" id="UP001232001"/>
    </source>
</evidence>
<proteinExistence type="predicted"/>
<dbReference type="Gene3D" id="1.10.10.10">
    <property type="entry name" value="Winged helix-like DNA-binding domain superfamily/Winged helix DNA-binding domain"/>
    <property type="match status" value="1"/>
</dbReference>
<dbReference type="InterPro" id="IPR036388">
    <property type="entry name" value="WH-like_DNA-bd_sf"/>
</dbReference>